<sequence length="694" mass="79227">MKKLLFLLTLAVAGRSSSEPIDRKTVVSRHNVYLTEADSLNSLTVGNGRFAMTVDVTGLQSFPDFYENGVPLGTQSEWAWYSYTAEREYRIEETMADIESHGRKVPYARQHPSNTEAGKAGNYLRQNPHRMHLAKLRFQFVKEDGSLAELNDIQSIDQTLDVWTGEISSQYMIEGKPVSVITFCDQKEDKISVKVESELIKAGNLKVNIAFPEPLDVWKYGGNTFGEGEEVCHTQKVEGGLSISSHVKGHNYQTLVSSDGEITVTDQSYSSVNIQPDKGDGIWTFSVTYEQGRSRTSQGFETSRQENAMAWENFWNSGGMIDFGQVTDERATELERRMILSMYLTKINCGGSSFPQETGLTYNSWYGKPHMEMPWWHSTHWPLWSRSEVLREQMSWYTRAMEGARAIAERQGFKGVRWQKMTDNEGGETASSVGSYLLWNQPHPIWFAELLYQQDPSEENLKTYERIVNETAEFMADLAWKDSTGRYILGPGVIPAQERFNPQDTYNPTYELAYWRWALETAQSWSERLGKPRNEKWDEVLQNLSDLPQNEGVYLATESTPDSYTTEKFMTDHPSVLGTYGMLPETSGLDKEVMKATFEKIWTDWKWHDTWGWDFPMVSMTATRLGMKEKAVDALLMPIKTNTYLKNGHNFQDQRLTIYLPGNGGLLTALALMATSDAFPEDWEVRWEGLVAMP</sequence>
<evidence type="ECO:0008006" key="3">
    <source>
        <dbReference type="Google" id="ProtNLM"/>
    </source>
</evidence>
<dbReference type="EMBL" id="LGTQ01000009">
    <property type="protein sequence ID" value="KPM48145.1"/>
    <property type="molecule type" value="Genomic_DNA"/>
</dbReference>
<dbReference type="Proteomes" id="UP000050454">
    <property type="component" value="Unassembled WGS sequence"/>
</dbReference>
<dbReference type="GO" id="GO:0005975">
    <property type="term" value="P:carbohydrate metabolic process"/>
    <property type="evidence" value="ECO:0007669"/>
    <property type="project" value="InterPro"/>
</dbReference>
<dbReference type="AlphaFoldDB" id="A0A0P7BU00"/>
<dbReference type="InterPro" id="IPR012341">
    <property type="entry name" value="6hp_glycosidase-like_sf"/>
</dbReference>
<keyword evidence="2" id="KW-1185">Reference proteome</keyword>
<gene>
    <name evidence="1" type="ORF">AFM12_11980</name>
</gene>
<reference evidence="1 2" key="1">
    <citation type="submission" date="2015-07" db="EMBL/GenBank/DDBJ databases">
        <title>The draft genome sequence of Leadbetterella sp. JN14-9.</title>
        <authorList>
            <person name="Liu Y."/>
            <person name="Du J."/>
            <person name="Shao Z."/>
        </authorList>
    </citation>
    <scope>NUCLEOTIDE SEQUENCE [LARGE SCALE GENOMIC DNA]</scope>
    <source>
        <strain evidence="1 2">JN14-9</strain>
    </source>
</reference>
<comment type="caution">
    <text evidence="1">The sequence shown here is derived from an EMBL/GenBank/DDBJ whole genome shotgun (WGS) entry which is preliminary data.</text>
</comment>
<organism evidence="1 2">
    <name type="scientific">Jiulongibacter sediminis</name>
    <dbReference type="NCBI Taxonomy" id="1605367"/>
    <lineage>
        <taxon>Bacteria</taxon>
        <taxon>Pseudomonadati</taxon>
        <taxon>Bacteroidota</taxon>
        <taxon>Cytophagia</taxon>
        <taxon>Cytophagales</taxon>
        <taxon>Leadbetterellaceae</taxon>
        <taxon>Jiulongibacter</taxon>
    </lineage>
</organism>
<dbReference type="InterPro" id="IPR008928">
    <property type="entry name" value="6-hairpin_glycosidase_sf"/>
</dbReference>
<dbReference type="STRING" id="1605367.AFM12_11980"/>
<protein>
    <recommendedName>
        <fullName evidence="3">Glycoside hydrolase family 65</fullName>
    </recommendedName>
</protein>
<name>A0A0P7BU00_9BACT</name>
<proteinExistence type="predicted"/>
<dbReference type="Gene3D" id="2.70.98.50">
    <property type="entry name" value="putative glycoside hydrolase family protein from bacillus halodurans"/>
    <property type="match status" value="1"/>
</dbReference>
<evidence type="ECO:0000313" key="1">
    <source>
        <dbReference type="EMBL" id="KPM48145.1"/>
    </source>
</evidence>
<dbReference type="Gene3D" id="1.50.10.10">
    <property type="match status" value="1"/>
</dbReference>
<evidence type="ECO:0000313" key="2">
    <source>
        <dbReference type="Proteomes" id="UP000050454"/>
    </source>
</evidence>
<dbReference type="PATRIC" id="fig|1605367.3.peg.3798"/>
<dbReference type="SUPFAM" id="SSF48208">
    <property type="entry name" value="Six-hairpin glycosidases"/>
    <property type="match status" value="1"/>
</dbReference>
<dbReference type="RefSeq" id="WP_095533224.1">
    <property type="nucleotide sequence ID" value="NZ_JXSZ01000009.1"/>
</dbReference>
<dbReference type="OrthoDB" id="127395at2"/>
<accession>A0A0P7BU00</accession>